<gene>
    <name evidence="2" type="primary">CFDP2</name>
    <name evidence="2" type="ORF">EVAR_97992_1</name>
</gene>
<dbReference type="InterPro" id="IPR036691">
    <property type="entry name" value="Endo/exonu/phosph_ase_sf"/>
</dbReference>
<organism evidence="2 3">
    <name type="scientific">Eumeta variegata</name>
    <name type="common">Bagworm moth</name>
    <name type="synonym">Eumeta japonica</name>
    <dbReference type="NCBI Taxonomy" id="151549"/>
    <lineage>
        <taxon>Eukaryota</taxon>
        <taxon>Metazoa</taxon>
        <taxon>Ecdysozoa</taxon>
        <taxon>Arthropoda</taxon>
        <taxon>Hexapoda</taxon>
        <taxon>Insecta</taxon>
        <taxon>Pterygota</taxon>
        <taxon>Neoptera</taxon>
        <taxon>Endopterygota</taxon>
        <taxon>Lepidoptera</taxon>
        <taxon>Glossata</taxon>
        <taxon>Ditrysia</taxon>
        <taxon>Tineoidea</taxon>
        <taxon>Psychidae</taxon>
        <taxon>Oiketicinae</taxon>
        <taxon>Eumeta</taxon>
    </lineage>
</organism>
<protein>
    <submittedName>
        <fullName evidence="2">Craniofacial development protein 2</fullName>
    </submittedName>
</protein>
<dbReference type="Proteomes" id="UP000299102">
    <property type="component" value="Unassembled WGS sequence"/>
</dbReference>
<dbReference type="InterPro" id="IPR005135">
    <property type="entry name" value="Endo/exonuclease/phosphatase"/>
</dbReference>
<accession>A0A4C1WIE0</accession>
<dbReference type="OrthoDB" id="410104at2759"/>
<evidence type="ECO:0000313" key="2">
    <source>
        <dbReference type="EMBL" id="GBP51168.1"/>
    </source>
</evidence>
<keyword evidence="3" id="KW-1185">Reference proteome</keyword>
<evidence type="ECO:0000313" key="3">
    <source>
        <dbReference type="Proteomes" id="UP000299102"/>
    </source>
</evidence>
<proteinExistence type="predicted"/>
<reference evidence="2 3" key="1">
    <citation type="journal article" date="2019" name="Commun. Biol.">
        <title>The bagworm genome reveals a unique fibroin gene that provides high tensile strength.</title>
        <authorList>
            <person name="Kono N."/>
            <person name="Nakamura H."/>
            <person name="Ohtoshi R."/>
            <person name="Tomita M."/>
            <person name="Numata K."/>
            <person name="Arakawa K."/>
        </authorList>
    </citation>
    <scope>NUCLEOTIDE SEQUENCE [LARGE SCALE GENOMIC DNA]</scope>
</reference>
<dbReference type="Gene3D" id="3.60.10.10">
    <property type="entry name" value="Endonuclease/exonuclease/phosphatase"/>
    <property type="match status" value="1"/>
</dbReference>
<evidence type="ECO:0000259" key="1">
    <source>
        <dbReference type="Pfam" id="PF14529"/>
    </source>
</evidence>
<dbReference type="STRING" id="151549.A0A4C1WIE0"/>
<dbReference type="AlphaFoldDB" id="A0A4C1WIE0"/>
<dbReference type="EMBL" id="BGZK01000576">
    <property type="protein sequence ID" value="GBP51168.1"/>
    <property type="molecule type" value="Genomic_DNA"/>
</dbReference>
<dbReference type="SUPFAM" id="SSF56219">
    <property type="entry name" value="DNase I-like"/>
    <property type="match status" value="1"/>
</dbReference>
<dbReference type="GO" id="GO:0003824">
    <property type="term" value="F:catalytic activity"/>
    <property type="evidence" value="ECO:0007669"/>
    <property type="project" value="InterPro"/>
</dbReference>
<comment type="caution">
    <text evidence="2">The sequence shown here is derived from an EMBL/GenBank/DDBJ whole genome shotgun (WGS) entry which is preliminary data.</text>
</comment>
<name>A0A4C1WIE0_EUMVA</name>
<feature type="domain" description="Endonuclease/exonuclease/phosphatase" evidence="1">
    <location>
        <begin position="17"/>
        <end position="141"/>
    </location>
</feature>
<dbReference type="Pfam" id="PF14529">
    <property type="entry name" value="Exo_endo_phos_2"/>
    <property type="match status" value="1"/>
</dbReference>
<sequence length="347" mass="40183">MVNYSSMFPTESNKKQDIEKIENFYSDLQATIQKSYKNIILMGDFNGQVGVSNSGEEFTIGRHDYGKRTKNGERLVSFAMENKLRILSTFYNRKSSRNWTWISPNGLYKNEVDFIMSNNSKVIQNLSVIDQLNFNSDHRMVRATLTAAYVKKNRRFQNKANNLPCLGDNDKPLRNLRASADSTEQNTTIQEKYNNFLNLIRTETTRINKEDKMKVLSLESKQHLEQRKEIVRKGKECIESRQKIRSLSKQINVSIRRDRKGLRLTCLGGYLEQPKNGRYLANGRIRGQARIWVLCTTLFICYRQKVHAVAPVGPRLPYDIDNCVNVGRSAYVRSCVERAKARPHTPR</sequence>